<name>A0A915BFB3_PARUN</name>
<evidence type="ECO:0000256" key="1">
    <source>
        <dbReference type="SAM" id="Phobius"/>
    </source>
</evidence>
<accession>A0A915BFB3</accession>
<sequence length="64" mass="7638">MTARVEVACDTRVLAAFIFIACRYFCVRMSRFRKFYISSMSQCVHSYVCARIYLFLWMKIALHL</sequence>
<dbReference type="WBParaSite" id="PgR037_g093_t03">
    <property type="protein sequence ID" value="PgR037_g093_t03"/>
    <property type="gene ID" value="PgR037_g093"/>
</dbReference>
<keyword evidence="1" id="KW-0812">Transmembrane</keyword>
<evidence type="ECO:0000313" key="3">
    <source>
        <dbReference type="WBParaSite" id="PgR037_g093_t03"/>
    </source>
</evidence>
<dbReference type="AlphaFoldDB" id="A0A915BFB3"/>
<dbReference type="Proteomes" id="UP000887569">
    <property type="component" value="Unplaced"/>
</dbReference>
<keyword evidence="1" id="KW-1133">Transmembrane helix</keyword>
<evidence type="ECO:0000313" key="2">
    <source>
        <dbReference type="Proteomes" id="UP000887569"/>
    </source>
</evidence>
<feature type="transmembrane region" description="Helical" evidence="1">
    <location>
        <begin position="12"/>
        <end position="30"/>
    </location>
</feature>
<protein>
    <submittedName>
        <fullName evidence="3">BED-type domain-containing protein</fullName>
    </submittedName>
</protein>
<proteinExistence type="predicted"/>
<keyword evidence="2" id="KW-1185">Reference proteome</keyword>
<reference evidence="3" key="1">
    <citation type="submission" date="2022-11" db="UniProtKB">
        <authorList>
            <consortium name="WormBaseParasite"/>
        </authorList>
    </citation>
    <scope>IDENTIFICATION</scope>
</reference>
<keyword evidence="1" id="KW-0472">Membrane</keyword>
<organism evidence="2 3">
    <name type="scientific">Parascaris univalens</name>
    <name type="common">Nematode worm</name>
    <dbReference type="NCBI Taxonomy" id="6257"/>
    <lineage>
        <taxon>Eukaryota</taxon>
        <taxon>Metazoa</taxon>
        <taxon>Ecdysozoa</taxon>
        <taxon>Nematoda</taxon>
        <taxon>Chromadorea</taxon>
        <taxon>Rhabditida</taxon>
        <taxon>Spirurina</taxon>
        <taxon>Ascaridomorpha</taxon>
        <taxon>Ascaridoidea</taxon>
        <taxon>Ascarididae</taxon>
        <taxon>Parascaris</taxon>
    </lineage>
</organism>